<dbReference type="PANTHER" id="PTHR12984">
    <property type="entry name" value="SCY1-RELATED S/T PROTEIN KINASE-LIKE"/>
    <property type="match status" value="1"/>
</dbReference>
<dbReference type="InterPro" id="IPR001245">
    <property type="entry name" value="Ser-Thr/Tyr_kinase_cat_dom"/>
</dbReference>
<evidence type="ECO:0000256" key="1">
    <source>
        <dbReference type="ARBA" id="ARBA00038349"/>
    </source>
</evidence>
<evidence type="ECO:0000313" key="5">
    <source>
        <dbReference type="Proteomes" id="UP001378592"/>
    </source>
</evidence>
<keyword evidence="5" id="KW-1185">Reference proteome</keyword>
<dbReference type="InterPro" id="IPR016024">
    <property type="entry name" value="ARM-type_fold"/>
</dbReference>
<comment type="similarity">
    <text evidence="1">Belongs to the protein kinase superfamily.</text>
</comment>
<dbReference type="SUPFAM" id="SSF56112">
    <property type="entry name" value="Protein kinase-like (PK-like)"/>
    <property type="match status" value="1"/>
</dbReference>
<feature type="region of interest" description="Disordered" evidence="2">
    <location>
        <begin position="440"/>
        <end position="510"/>
    </location>
</feature>
<feature type="compositionally biased region" description="Acidic residues" evidence="2">
    <location>
        <begin position="486"/>
        <end position="496"/>
    </location>
</feature>
<evidence type="ECO:0000313" key="4">
    <source>
        <dbReference type="EMBL" id="KAK7790694.1"/>
    </source>
</evidence>
<feature type="domain" description="Protein kinase" evidence="3">
    <location>
        <begin position="1"/>
        <end position="246"/>
    </location>
</feature>
<evidence type="ECO:0000256" key="2">
    <source>
        <dbReference type="SAM" id="MobiDB-lite"/>
    </source>
</evidence>
<dbReference type="InterPro" id="IPR000719">
    <property type="entry name" value="Prot_kinase_dom"/>
</dbReference>
<dbReference type="InterPro" id="IPR011989">
    <property type="entry name" value="ARM-like"/>
</dbReference>
<accession>A0AAN9V8Y9</accession>
<dbReference type="GO" id="GO:0005524">
    <property type="term" value="F:ATP binding"/>
    <property type="evidence" value="ECO:0007669"/>
    <property type="project" value="InterPro"/>
</dbReference>
<name>A0AAN9V8Y9_9ORTH</name>
<organism evidence="4 5">
    <name type="scientific">Gryllus longicercus</name>
    <dbReference type="NCBI Taxonomy" id="2509291"/>
    <lineage>
        <taxon>Eukaryota</taxon>
        <taxon>Metazoa</taxon>
        <taxon>Ecdysozoa</taxon>
        <taxon>Arthropoda</taxon>
        <taxon>Hexapoda</taxon>
        <taxon>Insecta</taxon>
        <taxon>Pterygota</taxon>
        <taxon>Neoptera</taxon>
        <taxon>Polyneoptera</taxon>
        <taxon>Orthoptera</taxon>
        <taxon>Ensifera</taxon>
        <taxon>Gryllidea</taxon>
        <taxon>Grylloidea</taxon>
        <taxon>Gryllidae</taxon>
        <taxon>Gryllinae</taxon>
        <taxon>Gryllus</taxon>
    </lineage>
</organism>
<dbReference type="InterPro" id="IPR011009">
    <property type="entry name" value="Kinase-like_dom_sf"/>
</dbReference>
<dbReference type="GO" id="GO:0004672">
    <property type="term" value="F:protein kinase activity"/>
    <property type="evidence" value="ECO:0007669"/>
    <property type="project" value="InterPro"/>
</dbReference>
<dbReference type="InterPro" id="IPR051177">
    <property type="entry name" value="CIK-Related_Protein"/>
</dbReference>
<evidence type="ECO:0000259" key="3">
    <source>
        <dbReference type="PROSITE" id="PS50011"/>
    </source>
</evidence>
<dbReference type="Pfam" id="PF07714">
    <property type="entry name" value="PK_Tyr_Ser-Thr"/>
    <property type="match status" value="1"/>
</dbReference>
<comment type="caution">
    <text evidence="4">The sequence shown here is derived from an EMBL/GenBank/DDBJ whole genome shotgun (WGS) entry which is preliminary data.</text>
</comment>
<gene>
    <name evidence="4" type="ORF">R5R35_009599</name>
</gene>
<reference evidence="4 5" key="1">
    <citation type="submission" date="2024-03" db="EMBL/GenBank/DDBJ databases">
        <title>The genome assembly and annotation of the cricket Gryllus longicercus Weissman &amp; Gray.</title>
        <authorList>
            <person name="Szrajer S."/>
            <person name="Gray D."/>
            <person name="Ylla G."/>
        </authorList>
    </citation>
    <scope>NUCLEOTIDE SEQUENCE [LARGE SCALE GENOMIC DNA]</scope>
    <source>
        <strain evidence="4">DAG 2021-001</strain>
        <tissue evidence="4">Whole body minus gut</tissue>
    </source>
</reference>
<proteinExistence type="inferred from homology"/>
<dbReference type="Gene3D" id="1.25.10.10">
    <property type="entry name" value="Leucine-rich Repeat Variant"/>
    <property type="match status" value="1"/>
</dbReference>
<protein>
    <recommendedName>
        <fullName evidence="3">Protein kinase domain-containing protein</fullName>
    </recommendedName>
</protein>
<dbReference type="Proteomes" id="UP001378592">
    <property type="component" value="Unassembled WGS sequence"/>
</dbReference>
<dbReference type="SUPFAM" id="SSF48371">
    <property type="entry name" value="ARM repeat"/>
    <property type="match status" value="1"/>
</dbReference>
<dbReference type="PROSITE" id="PS50011">
    <property type="entry name" value="PROTEIN_KINASE_DOM"/>
    <property type="match status" value="1"/>
</dbReference>
<dbReference type="EMBL" id="JAZDUA010000598">
    <property type="protein sequence ID" value="KAK7790694.1"/>
    <property type="molecule type" value="Genomic_DNA"/>
</dbReference>
<dbReference type="Gene3D" id="1.10.510.10">
    <property type="entry name" value="Transferase(Phosphotransferase) domain 1"/>
    <property type="match status" value="1"/>
</dbReference>
<dbReference type="AlphaFoldDB" id="A0AAN9V8Y9"/>
<dbReference type="PANTHER" id="PTHR12984:SF15">
    <property type="entry name" value="PROTEIN-ASSOCIATING WITH THE CARBOXYL-TERMINAL DOMAIN OF EZRIN"/>
    <property type="match status" value="1"/>
</dbReference>
<sequence length="635" mass="69183">MGNEGSHLAGLEVEDEAIEVTEAWSMYSACLSTGSMAKLSVFVSPMFPGIAKSNVPSLIQASKNLMLHRHPCILKFVSTWSHGGRFHLATEEVRPLSHVLDQQTSLQICLGLHSILKAVVFLHDKAKASHNNVCRAAIYVSADGTWKLGGFEFLCLFQDMSATRLQQTHAHRYEKAIAPEEDGSTLTHPSAVDQYAFGVLVEEVLKKSEEELNCLAEFRELARRQLQSSEPSLRPPLAPLLEHPFFDHKFLHIHSFLLELPLKSEGERQDFFRSLPGNLAGFPEEVVATQLAALLLSRMVLLDHTAQEHLLPALLQPRKEGDEACGKGIFSMAVFKHHVVPRLLQMLCVRDAQIRLLLLSHFQCFLSTFSVDQLRSSVLPELLVGIKDTNDTLVSMTLKALADMVPVLGAAVVIGGKRGKLFTDGRPKVHQTPIKDLKKQEKALPEPSSLPTIEVNGNGLPDYGSHLPERPSPDGGEAEATNSDKGEEEVWSDWDVSDPPHPSGDSTVDTVDNVLGSAISGINVGVPAEPVGHGDAEIPVIGLPDIMSLDIKNLTSPVGGEEFDFFQDMEPVISKPQIVQVEVFAPGEKNSQALKSNGSLFDVALASTEGDAWGDDLGDWALDETSEVLSGKLGS</sequence>